<dbReference type="InterPro" id="IPR038654">
    <property type="entry name" value="PINIT_sf"/>
</dbReference>
<dbReference type="GeneID" id="23564086"/>
<dbReference type="VEuPathDB" id="FungiDB:UMAG_03696"/>
<evidence type="ECO:0000259" key="11">
    <source>
        <dbReference type="PROSITE" id="PS51466"/>
    </source>
</evidence>
<keyword evidence="13" id="KW-1185">Reference proteome</keyword>
<accession>A0A0D1C349</accession>
<dbReference type="EMBL" id="CM003149">
    <property type="protein sequence ID" value="KIS68117.1"/>
    <property type="molecule type" value="Genomic_DNA"/>
</dbReference>
<evidence type="ECO:0000256" key="6">
    <source>
        <dbReference type="ARBA" id="ARBA00022786"/>
    </source>
</evidence>
<evidence type="ECO:0000256" key="3">
    <source>
        <dbReference type="ARBA" id="ARBA00022679"/>
    </source>
</evidence>
<dbReference type="InterPro" id="IPR031141">
    <property type="entry name" value="SIZ1/2_SP-RING"/>
</dbReference>
<comment type="similarity">
    <text evidence="2">Belongs to the PIAS family.</text>
</comment>
<gene>
    <name evidence="12" type="ORF">UMAG_03696</name>
</gene>
<keyword evidence="6" id="KW-0833">Ubl conjugation pathway</keyword>
<dbReference type="InterPro" id="IPR023321">
    <property type="entry name" value="PINIT"/>
</dbReference>
<keyword evidence="7" id="KW-0862">Zinc</keyword>
<proteinExistence type="inferred from homology"/>
<dbReference type="Proteomes" id="UP000000561">
    <property type="component" value="Chromosome 10"/>
</dbReference>
<feature type="domain" description="PINIT" evidence="11">
    <location>
        <begin position="161"/>
        <end position="323"/>
    </location>
</feature>
<protein>
    <submittedName>
        <fullName evidence="12">Uncharacterized protein</fullName>
    </submittedName>
</protein>
<evidence type="ECO:0000256" key="1">
    <source>
        <dbReference type="ARBA" id="ARBA00004718"/>
    </source>
</evidence>
<dbReference type="GO" id="GO:0016925">
    <property type="term" value="P:protein sumoylation"/>
    <property type="evidence" value="ECO:0000318"/>
    <property type="project" value="GO_Central"/>
</dbReference>
<dbReference type="STRING" id="237631.A0A0D1C349"/>
<evidence type="ECO:0000259" key="10">
    <source>
        <dbReference type="PROSITE" id="PS51044"/>
    </source>
</evidence>
<dbReference type="SMR" id="A0A0D1C349"/>
<keyword evidence="4" id="KW-0479">Metal-binding</keyword>
<keyword evidence="3" id="KW-0808">Transferase</keyword>
<dbReference type="PROSITE" id="PS51044">
    <property type="entry name" value="ZF_SP_RING"/>
    <property type="match status" value="1"/>
</dbReference>
<dbReference type="InParanoid" id="A0A0D1C349"/>
<dbReference type="RefSeq" id="XP_011390170.1">
    <property type="nucleotide sequence ID" value="XM_011391868.1"/>
</dbReference>
<evidence type="ECO:0000256" key="7">
    <source>
        <dbReference type="ARBA" id="ARBA00022833"/>
    </source>
</evidence>
<feature type="compositionally biased region" description="Polar residues" evidence="9">
    <location>
        <begin position="144"/>
        <end position="153"/>
    </location>
</feature>
<dbReference type="InterPro" id="IPR013083">
    <property type="entry name" value="Znf_RING/FYVE/PHD"/>
</dbReference>
<dbReference type="InterPro" id="IPR004181">
    <property type="entry name" value="Znf_MIZ"/>
</dbReference>
<dbReference type="eggNOG" id="KOG2169">
    <property type="taxonomic scope" value="Eukaryota"/>
</dbReference>
<dbReference type="GO" id="GO:0061665">
    <property type="term" value="F:SUMO ligase activity"/>
    <property type="evidence" value="ECO:0000318"/>
    <property type="project" value="GO_Central"/>
</dbReference>
<comment type="pathway">
    <text evidence="1">Protein modification; protein sumoylation.</text>
</comment>
<feature type="compositionally biased region" description="Polar residues" evidence="9">
    <location>
        <begin position="446"/>
        <end position="461"/>
    </location>
</feature>
<evidence type="ECO:0000256" key="2">
    <source>
        <dbReference type="ARBA" id="ARBA00005383"/>
    </source>
</evidence>
<dbReference type="PROSITE" id="PS51466">
    <property type="entry name" value="PINIT"/>
    <property type="match status" value="1"/>
</dbReference>
<evidence type="ECO:0000256" key="5">
    <source>
        <dbReference type="ARBA" id="ARBA00022771"/>
    </source>
</evidence>
<feature type="region of interest" description="Disordered" evidence="9">
    <location>
        <begin position="613"/>
        <end position="679"/>
    </location>
</feature>
<evidence type="ECO:0000256" key="9">
    <source>
        <dbReference type="SAM" id="MobiDB-lite"/>
    </source>
</evidence>
<dbReference type="AlphaFoldDB" id="A0A0D1C349"/>
<dbReference type="Pfam" id="PF02891">
    <property type="entry name" value="zf-MIZ"/>
    <property type="match status" value="1"/>
</dbReference>
<dbReference type="PANTHER" id="PTHR10782">
    <property type="entry name" value="ZINC FINGER MIZ DOMAIN-CONTAINING PROTEIN"/>
    <property type="match status" value="1"/>
</dbReference>
<feature type="region of interest" description="Disordered" evidence="9">
    <location>
        <begin position="144"/>
        <end position="175"/>
    </location>
</feature>
<feature type="region of interest" description="Disordered" evidence="9">
    <location>
        <begin position="579"/>
        <end position="600"/>
    </location>
</feature>
<organism evidence="12 13">
    <name type="scientific">Mycosarcoma maydis</name>
    <name type="common">Corn smut fungus</name>
    <name type="synonym">Ustilago maydis</name>
    <dbReference type="NCBI Taxonomy" id="5270"/>
    <lineage>
        <taxon>Eukaryota</taxon>
        <taxon>Fungi</taxon>
        <taxon>Dikarya</taxon>
        <taxon>Basidiomycota</taxon>
        <taxon>Ustilaginomycotina</taxon>
        <taxon>Ustilaginomycetes</taxon>
        <taxon>Ustilaginales</taxon>
        <taxon>Ustilaginaceae</taxon>
        <taxon>Mycosarcoma</taxon>
    </lineage>
</organism>
<dbReference type="KEGG" id="uma:UMAG_03696"/>
<dbReference type="Gene3D" id="2.60.120.780">
    <property type="entry name" value="PINIT domain"/>
    <property type="match status" value="1"/>
</dbReference>
<evidence type="ECO:0000313" key="13">
    <source>
        <dbReference type="Proteomes" id="UP000000561"/>
    </source>
</evidence>
<dbReference type="GO" id="GO:0008270">
    <property type="term" value="F:zinc ion binding"/>
    <property type="evidence" value="ECO:0007669"/>
    <property type="project" value="UniProtKB-KW"/>
</dbReference>
<sequence>MATEVASGGFAEYALLVEALRSLTVAQAKALIKDLNNEPEAVCGYIALSGNKIDLINRLIAALTERRNQGDIRGYQKFHALILRYKGPPIPAYRNGSFPLPPIPRSATTNASAGTYGGYSATGAYAAHPQRLGVTPTNRAPSITPSYHSPPISTATTTTATASLPSRPVGPAGSTRINFRPSPFYEIKQFVSSIVQCPEAPTQSDRKNVPFFVNLTTEQADQLRTSKYQLRLFCTTVEAHAASLSGRNPATVEFPLTCEVRVNSQPLSINLRGSKKQAGRVPPPNLNKDSMLALKAGRPNRIDLTYTNAPKRHVLVAAICEITTVETLVEHLRSRQLRSKEEVLLKMRREAEDDDIEQGAATMSLKCPFSYMRITTPCRSVNCLHVQCFDAYSFFSINEQTPSWACPVCQKTIKPEDLLMDGYVDEILKKVPHDEESVIIEPDGSWRTSDGKISSSGSAQATPAADGTSLVEDRSQTQSLEDVKPGNAKPNGAGRASRDDIVVLDSPSPPPETTVPSISASTSATGPTQPPVVAASSSSCSVETRTAPSVQASTLAVGATTAPSVLTSSAAMGVNASTSNAPPSHNGVVPTPSASHSAGGLALAPRCEHTETLDSSTTMGAHNAPTVGVGEGGVIDLTLDSDDEDSEPSVPRRPAPSIDAHPNPLSNSMNSGYLGHHSISSNNNRGGGFANYASKATSMSARIDPFASAMSRVEATPEDEQIRRPGKRPRIEAIPTPNDPRLVKGVRPVERERRSSLDALPASYLDVGINGINGSQSNGRGYEAANTTSNGGGTRADGNSAAARGASGEDDGDDSWMDNANTSDHDQYINEEDWWA</sequence>
<dbReference type="OrthoDB" id="28127at2759"/>
<dbReference type="GO" id="GO:0000785">
    <property type="term" value="C:chromatin"/>
    <property type="evidence" value="ECO:0000318"/>
    <property type="project" value="GO_Central"/>
</dbReference>
<feature type="region of interest" description="Disordered" evidence="9">
    <location>
        <begin position="776"/>
        <end position="836"/>
    </location>
</feature>
<evidence type="ECO:0000313" key="12">
    <source>
        <dbReference type="EMBL" id="KIS68117.1"/>
    </source>
</evidence>
<keyword evidence="5 8" id="KW-0863">Zinc-finger</keyword>
<dbReference type="UniPathway" id="UPA00886"/>
<dbReference type="Gene3D" id="3.30.40.10">
    <property type="entry name" value="Zinc/RING finger domain, C3HC4 (zinc finger)"/>
    <property type="match status" value="1"/>
</dbReference>
<evidence type="ECO:0000256" key="8">
    <source>
        <dbReference type="PROSITE-ProRule" id="PRU00452"/>
    </source>
</evidence>
<evidence type="ECO:0000256" key="4">
    <source>
        <dbReference type="ARBA" id="ARBA00022723"/>
    </source>
</evidence>
<dbReference type="CDD" id="cd16792">
    <property type="entry name" value="SP-RING_Siz-like"/>
    <property type="match status" value="1"/>
</dbReference>
<feature type="region of interest" description="Disordered" evidence="9">
    <location>
        <begin position="435"/>
        <end position="539"/>
    </location>
</feature>
<reference evidence="12 13" key="1">
    <citation type="journal article" date="2006" name="Nature">
        <title>Insights from the genome of the biotrophic fungal plant pathogen Ustilago maydis.</title>
        <authorList>
            <person name="Kamper J."/>
            <person name="Kahmann R."/>
            <person name="Bolker M."/>
            <person name="Ma L.J."/>
            <person name="Brefort T."/>
            <person name="Saville B.J."/>
            <person name="Banuett F."/>
            <person name="Kronstad J.W."/>
            <person name="Gold S.E."/>
            <person name="Muller O."/>
            <person name="Perlin M.H."/>
            <person name="Wosten H.A."/>
            <person name="de Vries R."/>
            <person name="Ruiz-Herrera J."/>
            <person name="Reynaga-Pena C.G."/>
            <person name="Snetselaar K."/>
            <person name="McCann M."/>
            <person name="Perez-Martin J."/>
            <person name="Feldbrugge M."/>
            <person name="Basse C.W."/>
            <person name="Steinberg G."/>
            <person name="Ibeas J.I."/>
            <person name="Holloman W."/>
            <person name="Guzman P."/>
            <person name="Farman M."/>
            <person name="Stajich J.E."/>
            <person name="Sentandreu R."/>
            <person name="Gonzalez-Prieto J.M."/>
            <person name="Kennell J.C."/>
            <person name="Molina L."/>
            <person name="Schirawski J."/>
            <person name="Mendoza-Mendoza A."/>
            <person name="Greilinger D."/>
            <person name="Munch K."/>
            <person name="Rossel N."/>
            <person name="Scherer M."/>
            <person name="Vranes M."/>
            <person name="Ladendorf O."/>
            <person name="Vincon V."/>
            <person name="Fuchs U."/>
            <person name="Sandrock B."/>
            <person name="Meng S."/>
            <person name="Ho E.C."/>
            <person name="Cahill M.J."/>
            <person name="Boyce K.J."/>
            <person name="Klose J."/>
            <person name="Klosterman S.J."/>
            <person name="Deelstra H.J."/>
            <person name="Ortiz-Castellanos L."/>
            <person name="Li W."/>
            <person name="Sanchez-Alonso P."/>
            <person name="Schreier P.H."/>
            <person name="Hauser-Hahn I."/>
            <person name="Vaupel M."/>
            <person name="Koopmann E."/>
            <person name="Friedrich G."/>
            <person name="Voss H."/>
            <person name="Schluter T."/>
            <person name="Margolis J."/>
            <person name="Platt D."/>
            <person name="Swimmer C."/>
            <person name="Gnirke A."/>
            <person name="Chen F."/>
            <person name="Vysotskaia V."/>
            <person name="Mannhaupt G."/>
            <person name="Guldener U."/>
            <person name="Munsterkotter M."/>
            <person name="Haase D."/>
            <person name="Oesterheld M."/>
            <person name="Mewes H.W."/>
            <person name="Mauceli E.W."/>
            <person name="DeCaprio D."/>
            <person name="Wade C.M."/>
            <person name="Butler J."/>
            <person name="Young S."/>
            <person name="Jaffe D.B."/>
            <person name="Calvo S."/>
            <person name="Nusbaum C."/>
            <person name="Galagan J."/>
            <person name="Birren B.W."/>
        </authorList>
    </citation>
    <scope>NUCLEOTIDE SEQUENCE [LARGE SCALE GENOMIC DNA]</scope>
    <source>
        <strain evidence="13">DSM 14603 / FGSC 9021 / UM521</strain>
    </source>
</reference>
<dbReference type="Pfam" id="PF14324">
    <property type="entry name" value="PINIT"/>
    <property type="match status" value="1"/>
</dbReference>
<feature type="domain" description="SP-RING-type" evidence="10">
    <location>
        <begin position="352"/>
        <end position="437"/>
    </location>
</feature>
<dbReference type="PANTHER" id="PTHR10782:SF4">
    <property type="entry name" value="TONALLI, ISOFORM E"/>
    <property type="match status" value="1"/>
</dbReference>
<name>A0A0D1C349_MYCMD</name>